<organism evidence="2 3">
    <name type="scientific">Fusibacter paucivorans</name>
    <dbReference type="NCBI Taxonomy" id="76009"/>
    <lineage>
        <taxon>Bacteria</taxon>
        <taxon>Bacillati</taxon>
        <taxon>Bacillota</taxon>
        <taxon>Clostridia</taxon>
        <taxon>Eubacteriales</taxon>
        <taxon>Eubacteriales Family XII. Incertae Sedis</taxon>
        <taxon>Fusibacter</taxon>
    </lineage>
</organism>
<gene>
    <name evidence="2" type="ORF">KHM83_15665</name>
</gene>
<protein>
    <submittedName>
        <fullName evidence="2">InlB B-repeat-containing protein</fullName>
    </submittedName>
</protein>
<dbReference type="Proteomes" id="UP000746471">
    <property type="component" value="Unassembled WGS sequence"/>
</dbReference>
<proteinExistence type="predicted"/>
<dbReference type="EMBL" id="JAHBCL010000031">
    <property type="protein sequence ID" value="MBS7528124.1"/>
    <property type="molecule type" value="Genomic_DNA"/>
</dbReference>
<sequence length="476" mass="51565">MSVKYWLSIFFMTVIISLSSMPNYADGLPPARHATSGNEVFLGGDYIEIGIRADGAFGTVGAAPSGFHRTIINDDFMGEYTRSNIGLAVDKDGFDVGNPPTTGDFFLPGNPYEGFIIGYYTGGDSTSGTKKLLKNYNASSPSKDITAVTTDMSSGDVLSAKTEGTRDAIKLTQTLTLKKADKYYLIDVTIENISSSTIYDVRYARSFDPDQDKDINGTYSTKNEVKDNPDVGDKALVVATGPVSGESFFYMSKDSRARAAITAFSVYDVYDLTMYNADGSSLIKTVNNDVWIAITFDLGDLAPGESTTLSFYNSLNPDFESGLDEIGISDYNVNYAANGGSIVDSESVATGASITKPSDPTRTGYTFGGWYTDDNTFASAWDFDNDTMPASDLSLYAKWTISAYDVTYNSNGGSSVTGEAVNYNTAFTKPTDPTRTGYSFGGWYTDDNTFADAWNFINDTMPANDLSLYAKWQING</sequence>
<dbReference type="Pfam" id="PF09479">
    <property type="entry name" value="Flg_new"/>
    <property type="match status" value="2"/>
</dbReference>
<dbReference type="InterPro" id="IPR042229">
    <property type="entry name" value="Listeria/Bacterioides_rpt_sf"/>
</dbReference>
<dbReference type="NCBIfam" id="TIGR02543">
    <property type="entry name" value="List_Bact_rpt"/>
    <property type="match status" value="2"/>
</dbReference>
<feature type="non-terminal residue" evidence="2">
    <location>
        <position position="476"/>
    </location>
</feature>
<keyword evidence="3" id="KW-1185">Reference proteome</keyword>
<dbReference type="Gene3D" id="2.60.40.4270">
    <property type="entry name" value="Listeria-Bacteroides repeat domain"/>
    <property type="match status" value="2"/>
</dbReference>
<evidence type="ECO:0000256" key="1">
    <source>
        <dbReference type="ARBA" id="ARBA00004196"/>
    </source>
</evidence>
<comment type="caution">
    <text evidence="2">The sequence shown here is derived from an EMBL/GenBank/DDBJ whole genome shotgun (WGS) entry which is preliminary data.</text>
</comment>
<comment type="subcellular location">
    <subcellularLocation>
        <location evidence="1">Cell envelope</location>
    </subcellularLocation>
</comment>
<dbReference type="RefSeq" id="WP_213237984.1">
    <property type="nucleotide sequence ID" value="NZ_JAHBCL010000031.1"/>
</dbReference>
<evidence type="ECO:0000313" key="2">
    <source>
        <dbReference type="EMBL" id="MBS7528124.1"/>
    </source>
</evidence>
<reference evidence="2 3" key="1">
    <citation type="submission" date="2021-05" db="EMBL/GenBank/DDBJ databases">
        <title>Fusibacter ferrireducens sp. nov., an anaerobic, sulfur- and Fe-reducing bacterium isolated from the mangrove sediment.</title>
        <authorList>
            <person name="Qiu D."/>
        </authorList>
    </citation>
    <scope>NUCLEOTIDE SEQUENCE [LARGE SCALE GENOMIC DNA]</scope>
    <source>
        <strain evidence="2 3">DSM 12116</strain>
    </source>
</reference>
<dbReference type="InterPro" id="IPR013378">
    <property type="entry name" value="InlB-like_B-rpt"/>
</dbReference>
<accession>A0ABS5PUP7</accession>
<evidence type="ECO:0000313" key="3">
    <source>
        <dbReference type="Proteomes" id="UP000746471"/>
    </source>
</evidence>
<name>A0ABS5PUP7_9FIRM</name>